<proteinExistence type="predicted"/>
<dbReference type="EnsemblMetazoa" id="XM_022804493">
    <property type="protein sequence ID" value="XP_022660228"/>
    <property type="gene ID" value="LOC111249977"/>
</dbReference>
<dbReference type="InParanoid" id="A0A7M7K231"/>
<dbReference type="RefSeq" id="XP_022660228.1">
    <property type="nucleotide sequence ID" value="XM_022804493.1"/>
</dbReference>
<keyword evidence="2" id="KW-1185">Reference proteome</keyword>
<name>A0A7M7K231_VARDE</name>
<protein>
    <submittedName>
        <fullName evidence="1">Uncharacterized protein</fullName>
    </submittedName>
</protein>
<accession>A0A7M7K231</accession>
<dbReference type="GeneID" id="111249977"/>
<evidence type="ECO:0000313" key="2">
    <source>
        <dbReference type="Proteomes" id="UP000594260"/>
    </source>
</evidence>
<evidence type="ECO:0000313" key="1">
    <source>
        <dbReference type="EnsemblMetazoa" id="XP_022660228"/>
    </source>
</evidence>
<dbReference type="OrthoDB" id="10391986at2759"/>
<dbReference type="KEGG" id="vde:111249977"/>
<organism evidence="1 2">
    <name type="scientific">Varroa destructor</name>
    <name type="common">Honeybee mite</name>
    <dbReference type="NCBI Taxonomy" id="109461"/>
    <lineage>
        <taxon>Eukaryota</taxon>
        <taxon>Metazoa</taxon>
        <taxon>Ecdysozoa</taxon>
        <taxon>Arthropoda</taxon>
        <taxon>Chelicerata</taxon>
        <taxon>Arachnida</taxon>
        <taxon>Acari</taxon>
        <taxon>Parasitiformes</taxon>
        <taxon>Mesostigmata</taxon>
        <taxon>Gamasina</taxon>
        <taxon>Dermanyssoidea</taxon>
        <taxon>Varroidae</taxon>
        <taxon>Varroa</taxon>
    </lineage>
</organism>
<dbReference type="Proteomes" id="UP000594260">
    <property type="component" value="Unplaced"/>
</dbReference>
<sequence>MKSSVASMAGKVLSRKRSQLETQCKENKCRLPVRTSDSASGKHWALLRQNVTTQLTNVQKNIVVSYGLAEYYALAGEVFGGGVRADKVLVALRDFDARVKRILQCANSSRSTTSKGKRRTSSLRLGRASELSAVLADDVKCFAGQIMLLPISLAIYTGAKAKDCRMVIEYGGKNTTIDGSQFNGKCSKIPLDVHPTCIPKITLIHRKKIMGLFLKEEPQGEVQWMLTHARPLEFGHMMVDLSFIQSSYCNGCCPTAHAVVQLEWFPKVCVPLTANSF</sequence>
<dbReference type="AlphaFoldDB" id="A0A7M7K231"/>
<reference evidence="1" key="1">
    <citation type="submission" date="2021-01" db="UniProtKB">
        <authorList>
            <consortium name="EnsemblMetazoa"/>
        </authorList>
    </citation>
    <scope>IDENTIFICATION</scope>
</reference>